<dbReference type="GO" id="GO:0005829">
    <property type="term" value="C:cytosol"/>
    <property type="evidence" value="ECO:0007669"/>
    <property type="project" value="TreeGrafter"/>
</dbReference>
<evidence type="ECO:0000256" key="1">
    <source>
        <dbReference type="ARBA" id="ARBA00010688"/>
    </source>
</evidence>
<evidence type="ECO:0000256" key="4">
    <source>
        <dbReference type="ARBA" id="ARBA00022777"/>
    </source>
</evidence>
<comment type="caution">
    <text evidence="8">The sequence shown here is derived from an EMBL/GenBank/DDBJ whole genome shotgun (WGS) entry which is preliminary data.</text>
</comment>
<dbReference type="InterPro" id="IPR002173">
    <property type="entry name" value="Carboh/pur_kinase_PfkB_CS"/>
</dbReference>
<evidence type="ECO:0000256" key="3">
    <source>
        <dbReference type="ARBA" id="ARBA00022741"/>
    </source>
</evidence>
<keyword evidence="5" id="KW-0067">ATP-binding</keyword>
<evidence type="ECO:0000313" key="9">
    <source>
        <dbReference type="Proteomes" id="UP001151234"/>
    </source>
</evidence>
<dbReference type="SUPFAM" id="SSF53613">
    <property type="entry name" value="Ribokinase-like"/>
    <property type="match status" value="1"/>
</dbReference>
<evidence type="ECO:0000313" key="8">
    <source>
        <dbReference type="EMBL" id="MDA5397466.1"/>
    </source>
</evidence>
<evidence type="ECO:0000259" key="7">
    <source>
        <dbReference type="Pfam" id="PF00294"/>
    </source>
</evidence>
<dbReference type="EMBL" id="JAPJZI010000001">
    <property type="protein sequence ID" value="MDA5397466.1"/>
    <property type="molecule type" value="Genomic_DNA"/>
</dbReference>
<dbReference type="InterPro" id="IPR011611">
    <property type="entry name" value="PfkB_dom"/>
</dbReference>
<keyword evidence="9" id="KW-1185">Reference proteome</keyword>
<keyword evidence="3" id="KW-0547">Nucleotide-binding</keyword>
<comment type="similarity">
    <text evidence="1 6">Belongs to the carbohydrate kinase PfkB family.</text>
</comment>
<keyword evidence="2 6" id="KW-0808">Transferase</keyword>
<reference evidence="8" key="1">
    <citation type="submission" date="2022-11" db="EMBL/GenBank/DDBJ databases">
        <title>Draft genome sequence of Hoeflea poritis E7-10 and Hoeflea prorocentri PM5-8, separated from scleractinian coral Porites lutea and marine dinoflagellate.</title>
        <authorList>
            <person name="Zhang G."/>
            <person name="Wei Q."/>
            <person name="Cai L."/>
        </authorList>
    </citation>
    <scope>NUCLEOTIDE SEQUENCE</scope>
    <source>
        <strain evidence="8">PM5-8</strain>
    </source>
</reference>
<dbReference type="PROSITE" id="PS00583">
    <property type="entry name" value="PFKB_KINASES_1"/>
    <property type="match status" value="1"/>
</dbReference>
<dbReference type="Gene3D" id="3.40.1190.20">
    <property type="match status" value="1"/>
</dbReference>
<gene>
    <name evidence="8" type="ORF">OQ273_02670</name>
</gene>
<dbReference type="RefSeq" id="WP_267988927.1">
    <property type="nucleotide sequence ID" value="NZ_JAPJZI010000001.1"/>
</dbReference>
<dbReference type="PANTHER" id="PTHR46566">
    <property type="entry name" value="1-PHOSPHOFRUCTOKINASE-RELATED"/>
    <property type="match status" value="1"/>
</dbReference>
<dbReference type="NCBIfam" id="TIGR03168">
    <property type="entry name" value="1-PFK"/>
    <property type="match status" value="1"/>
</dbReference>
<evidence type="ECO:0000256" key="6">
    <source>
        <dbReference type="PIRNR" id="PIRNR000535"/>
    </source>
</evidence>
<dbReference type="Proteomes" id="UP001151234">
    <property type="component" value="Unassembled WGS sequence"/>
</dbReference>
<sequence>MSDILCIALNPTVDVSCEAEQVRHTFKVRTHNQRHDPGGGGINVARVVAELGGSAEVIYLSGGATGALLDDCMEKTGLPRHNIVTEAPTRVSYMVREMLTELEYRFVPEGLEINPASVEKVVERVAAFEGDYVVASGSLPQGLPDDTYAKIAESMRDAGTRFVLDTSGAALQSALDAGGLFLIKPSIGELQKLVGRRLDEDDAQNAAMNIVRGGGARYVAVSMGAEGAFLASETGVLRLHARRVNVQSAVGAGDSFVGAMVHSLAAGRDVEAAFRLGMAAGAAAVMTPGTQLCRRKDVEALFDGR</sequence>
<proteinExistence type="inferred from homology"/>
<evidence type="ECO:0000256" key="2">
    <source>
        <dbReference type="ARBA" id="ARBA00022679"/>
    </source>
</evidence>
<name>A0A9X3ZGD1_9HYPH</name>
<dbReference type="InterPro" id="IPR017583">
    <property type="entry name" value="Tagatose/fructose_Pkinase"/>
</dbReference>
<organism evidence="8 9">
    <name type="scientific">Hoeflea prorocentri</name>
    <dbReference type="NCBI Taxonomy" id="1922333"/>
    <lineage>
        <taxon>Bacteria</taxon>
        <taxon>Pseudomonadati</taxon>
        <taxon>Pseudomonadota</taxon>
        <taxon>Alphaproteobacteria</taxon>
        <taxon>Hyphomicrobiales</taxon>
        <taxon>Rhizobiaceae</taxon>
        <taxon>Hoeflea</taxon>
    </lineage>
</organism>
<keyword evidence="4 8" id="KW-0418">Kinase</keyword>
<dbReference type="GO" id="GO:0003872">
    <property type="term" value="F:6-phosphofructokinase activity"/>
    <property type="evidence" value="ECO:0007669"/>
    <property type="project" value="TreeGrafter"/>
</dbReference>
<feature type="domain" description="Carbohydrate kinase PfkB" evidence="7">
    <location>
        <begin position="13"/>
        <end position="294"/>
    </location>
</feature>
<dbReference type="CDD" id="cd01164">
    <property type="entry name" value="FruK_PfkB_like"/>
    <property type="match status" value="1"/>
</dbReference>
<accession>A0A9X3ZGD1</accession>
<dbReference type="Pfam" id="PF00294">
    <property type="entry name" value="PfkB"/>
    <property type="match status" value="1"/>
</dbReference>
<dbReference type="PANTHER" id="PTHR46566:SF2">
    <property type="entry name" value="ATP-DEPENDENT 6-PHOSPHOFRUCTOKINASE ISOZYME 2"/>
    <property type="match status" value="1"/>
</dbReference>
<dbReference type="GO" id="GO:0005524">
    <property type="term" value="F:ATP binding"/>
    <property type="evidence" value="ECO:0007669"/>
    <property type="project" value="UniProtKB-KW"/>
</dbReference>
<dbReference type="AlphaFoldDB" id="A0A9X3ZGD1"/>
<dbReference type="PIRSF" id="PIRSF000535">
    <property type="entry name" value="1PFK/6PFK/LacC"/>
    <property type="match status" value="1"/>
</dbReference>
<evidence type="ECO:0000256" key="5">
    <source>
        <dbReference type="ARBA" id="ARBA00022840"/>
    </source>
</evidence>
<dbReference type="InterPro" id="IPR029056">
    <property type="entry name" value="Ribokinase-like"/>
</dbReference>
<protein>
    <recommendedName>
        <fullName evidence="6">Phosphofructokinase</fullName>
    </recommendedName>
</protein>